<evidence type="ECO:0000313" key="2">
    <source>
        <dbReference type="EMBL" id="RUS26661.1"/>
    </source>
</evidence>
<dbReference type="EMBL" id="RBNJ01009937">
    <property type="protein sequence ID" value="RUS26661.1"/>
    <property type="molecule type" value="Genomic_DNA"/>
</dbReference>
<sequence>PELRFRAFLKYHALPLNFPSFSSHQAETQPPHQHMARLSTLVVLLAVSLSATAQRPINYVSPTVPGEAATSQFGILGTVTAISDDPGNILKPNNATSATVTVLCSYTGVQAITASSITVHDFGTYNSYCAASVNVGFTGLFFLNATLLGGSPTTNTTETDFKLSNHCVSLFPANSYTLAAIKNVTGANPQGSQCDYTPSSTSTPSSTPSSMSTSASLANATSLPINNDTAPTTGAADSVSVNGAVFWSVMAAIASVTVALL</sequence>
<evidence type="ECO:0000256" key="1">
    <source>
        <dbReference type="SAM" id="MobiDB-lite"/>
    </source>
</evidence>
<organism evidence="2 3">
    <name type="scientific">Jimgerdemannia flammicorona</name>
    <dbReference type="NCBI Taxonomy" id="994334"/>
    <lineage>
        <taxon>Eukaryota</taxon>
        <taxon>Fungi</taxon>
        <taxon>Fungi incertae sedis</taxon>
        <taxon>Mucoromycota</taxon>
        <taxon>Mucoromycotina</taxon>
        <taxon>Endogonomycetes</taxon>
        <taxon>Endogonales</taxon>
        <taxon>Endogonaceae</taxon>
        <taxon>Jimgerdemannia</taxon>
    </lineage>
</organism>
<keyword evidence="3" id="KW-1185">Reference proteome</keyword>
<comment type="caution">
    <text evidence="2">The sequence shown here is derived from an EMBL/GenBank/DDBJ whole genome shotgun (WGS) entry which is preliminary data.</text>
</comment>
<proteinExistence type="predicted"/>
<name>A0A433QA69_9FUNG</name>
<gene>
    <name evidence="2" type="ORF">BC938DRAFT_484294</name>
</gene>
<dbReference type="AlphaFoldDB" id="A0A433QA69"/>
<reference evidence="2 3" key="1">
    <citation type="journal article" date="2018" name="New Phytol.">
        <title>Phylogenomics of Endogonaceae and evolution of mycorrhizas within Mucoromycota.</title>
        <authorList>
            <person name="Chang Y."/>
            <person name="Desiro A."/>
            <person name="Na H."/>
            <person name="Sandor L."/>
            <person name="Lipzen A."/>
            <person name="Clum A."/>
            <person name="Barry K."/>
            <person name="Grigoriev I.V."/>
            <person name="Martin F.M."/>
            <person name="Stajich J.E."/>
            <person name="Smith M.E."/>
            <person name="Bonito G."/>
            <person name="Spatafora J.W."/>
        </authorList>
    </citation>
    <scope>NUCLEOTIDE SEQUENCE [LARGE SCALE GENOMIC DNA]</scope>
    <source>
        <strain evidence="2 3">AD002</strain>
    </source>
</reference>
<feature type="non-terminal residue" evidence="2">
    <location>
        <position position="1"/>
    </location>
</feature>
<accession>A0A433QA69</accession>
<evidence type="ECO:0000313" key="3">
    <source>
        <dbReference type="Proteomes" id="UP000274822"/>
    </source>
</evidence>
<feature type="region of interest" description="Disordered" evidence="1">
    <location>
        <begin position="189"/>
        <end position="214"/>
    </location>
</feature>
<feature type="compositionally biased region" description="Low complexity" evidence="1">
    <location>
        <begin position="197"/>
        <end position="214"/>
    </location>
</feature>
<dbReference type="Proteomes" id="UP000274822">
    <property type="component" value="Unassembled WGS sequence"/>
</dbReference>
<protein>
    <submittedName>
        <fullName evidence="2">Uncharacterized protein</fullName>
    </submittedName>
</protein>